<feature type="region of interest" description="Disordered" evidence="1">
    <location>
        <begin position="112"/>
        <end position="135"/>
    </location>
</feature>
<dbReference type="AlphaFoldDB" id="A0A8J4QV71"/>
<feature type="compositionally biased region" description="Basic and acidic residues" evidence="1">
    <location>
        <begin position="74"/>
        <end position="85"/>
    </location>
</feature>
<comment type="caution">
    <text evidence="2">The sequence shown here is derived from an EMBL/GenBank/DDBJ whole genome shotgun (WGS) entry which is preliminary data.</text>
</comment>
<proteinExistence type="predicted"/>
<dbReference type="OrthoDB" id="1724167at2759"/>
<organism evidence="2 3">
    <name type="scientific">Castanea mollissima</name>
    <name type="common">Chinese chestnut</name>
    <dbReference type="NCBI Taxonomy" id="60419"/>
    <lineage>
        <taxon>Eukaryota</taxon>
        <taxon>Viridiplantae</taxon>
        <taxon>Streptophyta</taxon>
        <taxon>Embryophyta</taxon>
        <taxon>Tracheophyta</taxon>
        <taxon>Spermatophyta</taxon>
        <taxon>Magnoliopsida</taxon>
        <taxon>eudicotyledons</taxon>
        <taxon>Gunneridae</taxon>
        <taxon>Pentapetalae</taxon>
        <taxon>rosids</taxon>
        <taxon>fabids</taxon>
        <taxon>Fagales</taxon>
        <taxon>Fagaceae</taxon>
        <taxon>Castanea</taxon>
    </lineage>
</organism>
<name>A0A8J4QV71_9ROSI</name>
<evidence type="ECO:0000313" key="2">
    <source>
        <dbReference type="EMBL" id="KAF3960156.1"/>
    </source>
</evidence>
<sequence length="135" mass="14800">MAIKEANYVGLNNFQEHQNSFITVSLSQQDGPLYPKLCEIQGGAIHKWTECLTTVPMALVGCSLGESKSLAGRISEEENPERVSEPENSNGRVQAQVTVKRELSKVTVKRESNRVANLPEPIKSPAPALRVSVNK</sequence>
<evidence type="ECO:0000256" key="1">
    <source>
        <dbReference type="SAM" id="MobiDB-lite"/>
    </source>
</evidence>
<dbReference type="Proteomes" id="UP000737018">
    <property type="component" value="Unassembled WGS sequence"/>
</dbReference>
<protein>
    <submittedName>
        <fullName evidence="2">Uncharacterized protein</fullName>
    </submittedName>
</protein>
<accession>A0A8J4QV71</accession>
<gene>
    <name evidence="2" type="ORF">CMV_015108</name>
</gene>
<feature type="region of interest" description="Disordered" evidence="1">
    <location>
        <begin position="72"/>
        <end position="93"/>
    </location>
</feature>
<keyword evidence="3" id="KW-1185">Reference proteome</keyword>
<dbReference type="EMBL" id="JRKL02002170">
    <property type="protein sequence ID" value="KAF3960156.1"/>
    <property type="molecule type" value="Genomic_DNA"/>
</dbReference>
<evidence type="ECO:0000313" key="3">
    <source>
        <dbReference type="Proteomes" id="UP000737018"/>
    </source>
</evidence>
<reference evidence="2" key="1">
    <citation type="submission" date="2020-03" db="EMBL/GenBank/DDBJ databases">
        <title>Castanea mollissima Vanexum genome sequencing.</title>
        <authorList>
            <person name="Staton M."/>
        </authorList>
    </citation>
    <scope>NUCLEOTIDE SEQUENCE</scope>
    <source>
        <tissue evidence="2">Leaf</tissue>
    </source>
</reference>